<gene>
    <name evidence="1" type="ORF">IO89_07135</name>
</gene>
<comment type="caution">
    <text evidence="1">The sequence shown here is derived from an EMBL/GenBank/DDBJ whole genome shotgun (WGS) entry which is preliminary data.</text>
</comment>
<protein>
    <submittedName>
        <fullName evidence="1">Uncharacterized protein</fullName>
    </submittedName>
</protein>
<dbReference type="EMBL" id="JPLY01000002">
    <property type="protein sequence ID" value="KFC22815.1"/>
    <property type="molecule type" value="Genomic_DNA"/>
</dbReference>
<dbReference type="STRING" id="421072.SAMN04488097_3347"/>
<reference evidence="1 2" key="1">
    <citation type="submission" date="2014-07" db="EMBL/GenBank/DDBJ databases">
        <title>Epilithonimonas lactis LMG 22401 Genome.</title>
        <authorList>
            <person name="Pipes S.E."/>
            <person name="Stropko S.J."/>
        </authorList>
    </citation>
    <scope>NUCLEOTIDE SEQUENCE [LARGE SCALE GENOMIC DNA]</scope>
    <source>
        <strain evidence="1 2">LMG 24401</strain>
    </source>
</reference>
<name>A0A085BK20_9FLAO</name>
<evidence type="ECO:0000313" key="2">
    <source>
        <dbReference type="Proteomes" id="UP000028623"/>
    </source>
</evidence>
<proteinExistence type="predicted"/>
<accession>A0A085BK20</accession>
<keyword evidence="2" id="KW-1185">Reference proteome</keyword>
<sequence length="68" mass="7785">MTFTLVTNQTFCNKTTLAEVSHGLRETNQLLLMSQIEGFVTKQLSISNFKRHFLPVHRISIDFDISGE</sequence>
<dbReference type="AlphaFoldDB" id="A0A085BK20"/>
<organism evidence="1 2">
    <name type="scientific">Epilithonimonas lactis</name>
    <dbReference type="NCBI Taxonomy" id="421072"/>
    <lineage>
        <taxon>Bacteria</taxon>
        <taxon>Pseudomonadati</taxon>
        <taxon>Bacteroidota</taxon>
        <taxon>Flavobacteriia</taxon>
        <taxon>Flavobacteriales</taxon>
        <taxon>Weeksellaceae</taxon>
        <taxon>Chryseobacterium group</taxon>
        <taxon>Epilithonimonas</taxon>
    </lineage>
</organism>
<dbReference type="Proteomes" id="UP000028623">
    <property type="component" value="Unassembled WGS sequence"/>
</dbReference>
<evidence type="ECO:0000313" key="1">
    <source>
        <dbReference type="EMBL" id="KFC22815.1"/>
    </source>
</evidence>